<dbReference type="Proteomes" id="UP000289340">
    <property type="component" value="Chromosome 19"/>
</dbReference>
<evidence type="ECO:0000256" key="1">
    <source>
        <dbReference type="ARBA" id="ARBA00023015"/>
    </source>
</evidence>
<keyword evidence="3" id="KW-0804">Transcription</keyword>
<evidence type="ECO:0000256" key="4">
    <source>
        <dbReference type="ARBA" id="ARBA00023242"/>
    </source>
</evidence>
<keyword evidence="2" id="KW-0238">DNA-binding</keyword>
<evidence type="ECO:0000313" key="7">
    <source>
        <dbReference type="EMBL" id="RZB46620.1"/>
    </source>
</evidence>
<dbReference type="EMBL" id="QZWG01000019">
    <property type="protein sequence ID" value="RZB46620.1"/>
    <property type="molecule type" value="Genomic_DNA"/>
</dbReference>
<feature type="region of interest" description="Disordered" evidence="5">
    <location>
        <begin position="414"/>
        <end position="456"/>
    </location>
</feature>
<dbReference type="InterPro" id="IPR044799">
    <property type="entry name" value="SOG1-like"/>
</dbReference>
<organism evidence="7 8">
    <name type="scientific">Glycine soja</name>
    <name type="common">Wild soybean</name>
    <dbReference type="NCBI Taxonomy" id="3848"/>
    <lineage>
        <taxon>Eukaryota</taxon>
        <taxon>Viridiplantae</taxon>
        <taxon>Streptophyta</taxon>
        <taxon>Embryophyta</taxon>
        <taxon>Tracheophyta</taxon>
        <taxon>Spermatophyta</taxon>
        <taxon>Magnoliopsida</taxon>
        <taxon>eudicotyledons</taxon>
        <taxon>Gunneridae</taxon>
        <taxon>Pentapetalae</taxon>
        <taxon>rosids</taxon>
        <taxon>fabids</taxon>
        <taxon>Fabales</taxon>
        <taxon>Fabaceae</taxon>
        <taxon>Papilionoideae</taxon>
        <taxon>50 kb inversion clade</taxon>
        <taxon>NPAAA clade</taxon>
        <taxon>indigoferoid/millettioid clade</taxon>
        <taxon>Phaseoleae</taxon>
        <taxon>Glycine</taxon>
        <taxon>Glycine subgen. Soja</taxon>
    </lineage>
</organism>
<protein>
    <submittedName>
        <fullName evidence="7">Suppressor of gamma response 1</fullName>
    </submittedName>
</protein>
<dbReference type="GO" id="GO:0005634">
    <property type="term" value="C:nucleus"/>
    <property type="evidence" value="ECO:0007669"/>
    <property type="project" value="TreeGrafter"/>
</dbReference>
<sequence>MIRGDTLRLFAPFCHPEAAGPMTSRDQVWSFCTLVSSRGGGPDDTRKYPSGYPYKHSFAICPLGPSGIFLQKAVASGGSNPARLGELGGNHLPYFAINRGGMQEGRGSAPLALLSLSNLLEKNRFREENLSRGASETFPFTGTYSVFEASPSIPHTNHRSGVPLGHSWGPSKPQARLFVVENTEDEAQSIFANFLYRSWLIDIGGFAKKVKSTTLSSADQIKDCGAYRECPNCSYHIDNSDVSTEWPGFPLGVKFDPSDVELLEHLAAKCGIGNTQQHMFINEFIPTLEGDQGICYTHPENLPGAKKDGSYVHFFHRTTNAYATGQRKRRKIHHQQGLTEEHVRWHKTGKTKAIIEDGAHKGFKKIMVLYVRSSENGSRSYKSNWVMHQYHLGTVEEEKEGEYVVSKIFCQQQKQTEKNEGNPMAEDPDNIISRTGPRTPKPNPPNPPRAGKSVDCDDNIDETVLLSSALDTKTIPGESHAPQSDIQDQDFTGNAAWLAGESQAEESTKYDGCDDILLCKEILDSSAILNDPGLDSTNLEDIAGYATQRARNDNESCGISVLDSLELDTPDFDLSSLYFCSQDSILDWMDRL</sequence>
<feature type="compositionally biased region" description="Pro residues" evidence="5">
    <location>
        <begin position="439"/>
        <end position="448"/>
    </location>
</feature>
<dbReference type="PANTHER" id="PTHR31079:SF2">
    <property type="entry name" value="NAC DOMAIN CONTAINING PROTEIN 44-RELATED"/>
    <property type="match status" value="1"/>
</dbReference>
<evidence type="ECO:0000256" key="3">
    <source>
        <dbReference type="ARBA" id="ARBA00023163"/>
    </source>
</evidence>
<name>A0A445FCS3_GLYSO</name>
<evidence type="ECO:0000259" key="6">
    <source>
        <dbReference type="PROSITE" id="PS51005"/>
    </source>
</evidence>
<dbReference type="Gene3D" id="2.170.150.80">
    <property type="entry name" value="NAC domain"/>
    <property type="match status" value="1"/>
</dbReference>
<reference evidence="7 8" key="1">
    <citation type="submission" date="2018-09" db="EMBL/GenBank/DDBJ databases">
        <title>A high-quality reference genome of wild soybean provides a powerful tool to mine soybean genomes.</title>
        <authorList>
            <person name="Xie M."/>
            <person name="Chung C.Y.L."/>
            <person name="Li M.-W."/>
            <person name="Wong F.-L."/>
            <person name="Chan T.-F."/>
            <person name="Lam H.-M."/>
        </authorList>
    </citation>
    <scope>NUCLEOTIDE SEQUENCE [LARGE SCALE GENOMIC DNA]</scope>
    <source>
        <strain evidence="8">cv. W05</strain>
        <tissue evidence="7">Hypocotyl of etiolated seedlings</tissue>
    </source>
</reference>
<dbReference type="FunFam" id="2.170.150.80:FF:000009">
    <property type="entry name" value="NAC domain-containing protein 8"/>
    <property type="match status" value="1"/>
</dbReference>
<dbReference type="PANTHER" id="PTHR31079">
    <property type="entry name" value="NAC DOMAIN-CONTAINING PROTEIN 73"/>
    <property type="match status" value="1"/>
</dbReference>
<keyword evidence="8" id="KW-1185">Reference proteome</keyword>
<dbReference type="GO" id="GO:0003700">
    <property type="term" value="F:DNA-binding transcription factor activity"/>
    <property type="evidence" value="ECO:0007669"/>
    <property type="project" value="InterPro"/>
</dbReference>
<dbReference type="GO" id="GO:0000976">
    <property type="term" value="F:transcription cis-regulatory region binding"/>
    <property type="evidence" value="ECO:0007669"/>
    <property type="project" value="TreeGrafter"/>
</dbReference>
<dbReference type="SUPFAM" id="SSF101941">
    <property type="entry name" value="NAC domain"/>
    <property type="match status" value="1"/>
</dbReference>
<feature type="domain" description="NAC" evidence="6">
    <location>
        <begin position="249"/>
        <end position="411"/>
    </location>
</feature>
<proteinExistence type="predicted"/>
<evidence type="ECO:0000313" key="8">
    <source>
        <dbReference type="Proteomes" id="UP000289340"/>
    </source>
</evidence>
<dbReference type="AlphaFoldDB" id="A0A445FCS3"/>
<evidence type="ECO:0000256" key="2">
    <source>
        <dbReference type="ARBA" id="ARBA00023125"/>
    </source>
</evidence>
<dbReference type="InterPro" id="IPR036093">
    <property type="entry name" value="NAC_dom_sf"/>
</dbReference>
<keyword evidence="4" id="KW-0539">Nucleus</keyword>
<accession>A0A445FCS3</accession>
<dbReference type="Pfam" id="PF02365">
    <property type="entry name" value="NAM"/>
    <property type="match status" value="1"/>
</dbReference>
<dbReference type="InterPro" id="IPR003441">
    <property type="entry name" value="NAC-dom"/>
</dbReference>
<keyword evidence="1" id="KW-0805">Transcription regulation</keyword>
<comment type="caution">
    <text evidence="7">The sequence shown here is derived from an EMBL/GenBank/DDBJ whole genome shotgun (WGS) entry which is preliminary data.</text>
</comment>
<evidence type="ECO:0000256" key="5">
    <source>
        <dbReference type="SAM" id="MobiDB-lite"/>
    </source>
</evidence>
<dbReference type="PROSITE" id="PS51005">
    <property type="entry name" value="NAC"/>
    <property type="match status" value="1"/>
</dbReference>
<gene>
    <name evidence="7" type="ORF">D0Y65_050587</name>
</gene>